<evidence type="ECO:0000256" key="8">
    <source>
        <dbReference type="RuleBase" id="RU003870"/>
    </source>
</evidence>
<name>A0A0H4T1X1_9ACTN</name>
<dbReference type="InterPro" id="IPR019906">
    <property type="entry name" value="Ribosomal_uL6_bac-type"/>
</dbReference>
<dbReference type="GO" id="GO:0022625">
    <property type="term" value="C:cytosolic large ribosomal subunit"/>
    <property type="evidence" value="ECO:0007669"/>
    <property type="project" value="UniProtKB-UniRule"/>
</dbReference>
<evidence type="ECO:0000256" key="3">
    <source>
        <dbReference type="ARBA" id="ARBA00022884"/>
    </source>
</evidence>
<dbReference type="GO" id="GO:0019843">
    <property type="term" value="F:rRNA binding"/>
    <property type="evidence" value="ECO:0007669"/>
    <property type="project" value="UniProtKB-UniRule"/>
</dbReference>
<keyword evidence="2 6" id="KW-0699">rRNA-binding</keyword>
<evidence type="ECO:0000256" key="1">
    <source>
        <dbReference type="ARBA" id="ARBA00009356"/>
    </source>
</evidence>
<dbReference type="GO" id="GO:0002181">
    <property type="term" value="P:cytoplasmic translation"/>
    <property type="evidence" value="ECO:0007669"/>
    <property type="project" value="TreeGrafter"/>
</dbReference>
<dbReference type="FunFam" id="3.90.930.12:FF:000001">
    <property type="entry name" value="50S ribosomal protein L6"/>
    <property type="match status" value="1"/>
</dbReference>
<organism evidence="10">
    <name type="scientific">uncultured actinobacterium Rifle_16ft_4_minimus_2010</name>
    <dbReference type="NCBI Taxonomy" id="1665146"/>
    <lineage>
        <taxon>Bacteria</taxon>
        <taxon>Bacillati</taxon>
        <taxon>Actinomycetota</taxon>
        <taxon>Actinomycetes</taxon>
        <taxon>marine Actinobacteria clade</taxon>
        <taxon>environmental samples</taxon>
    </lineage>
</organism>
<dbReference type="PANTHER" id="PTHR11655">
    <property type="entry name" value="60S/50S RIBOSOMAL PROTEIN L6/L9"/>
    <property type="match status" value="1"/>
</dbReference>
<dbReference type="Pfam" id="PF00347">
    <property type="entry name" value="Ribosomal_L6"/>
    <property type="match status" value="2"/>
</dbReference>
<keyword evidence="4 6" id="KW-0689">Ribosomal protein</keyword>
<feature type="domain" description="Large ribosomal subunit protein uL6 alpha-beta" evidence="9">
    <location>
        <begin position="12"/>
        <end position="82"/>
    </location>
</feature>
<protein>
    <recommendedName>
        <fullName evidence="6">Large ribosomal subunit protein uL6</fullName>
    </recommendedName>
</protein>
<sequence>MSRIGKAPVSLPGGVDVAIDGTTVTVKGSRGTLSRTFSDRISFSRVEGVVTVARSDDERESRALHGLSRALLRNMVVGVSEGFRKELNLVGVGYRVAPAGKGIELLVGFSHPVKIDPIDGITFEVPEPTKIVITGIDKELVGQVAANIRSVRPPEPYKGKGIKYADEVVRRKAGKAGVAR</sequence>
<dbReference type="InterPro" id="IPR020040">
    <property type="entry name" value="Ribosomal_uL6_a/b-dom"/>
</dbReference>
<dbReference type="InterPro" id="IPR036789">
    <property type="entry name" value="Ribosomal_uL6-like_a/b-dom_sf"/>
</dbReference>
<dbReference type="InterPro" id="IPR000702">
    <property type="entry name" value="Ribosomal_uL6-like"/>
</dbReference>
<dbReference type="FunFam" id="3.90.930.12:FF:000002">
    <property type="entry name" value="50S ribosomal protein L6"/>
    <property type="match status" value="1"/>
</dbReference>
<comment type="subunit">
    <text evidence="6">Part of the 50S ribosomal subunit.</text>
</comment>
<evidence type="ECO:0000256" key="2">
    <source>
        <dbReference type="ARBA" id="ARBA00022730"/>
    </source>
</evidence>
<dbReference type="PRINTS" id="PR00059">
    <property type="entry name" value="RIBOSOMALL6"/>
</dbReference>
<dbReference type="InterPro" id="IPR002358">
    <property type="entry name" value="Ribosomal_uL6_CS"/>
</dbReference>
<keyword evidence="3 6" id="KW-0694">RNA-binding</keyword>
<dbReference type="GO" id="GO:0003735">
    <property type="term" value="F:structural constituent of ribosome"/>
    <property type="evidence" value="ECO:0007669"/>
    <property type="project" value="UniProtKB-UniRule"/>
</dbReference>
<evidence type="ECO:0000256" key="5">
    <source>
        <dbReference type="ARBA" id="ARBA00023274"/>
    </source>
</evidence>
<accession>A0A0H4T1X1</accession>
<dbReference type="HAMAP" id="MF_01365_B">
    <property type="entry name" value="Ribosomal_uL6_B"/>
    <property type="match status" value="1"/>
</dbReference>
<comment type="function">
    <text evidence="6 8">This protein binds to the 23S rRNA, and is important in its secondary structure. It is located near the subunit interface in the base of the L7/L12 stalk, and near the tRNA binding site of the peptidyltransferase center.</text>
</comment>
<proteinExistence type="inferred from homology"/>
<evidence type="ECO:0000313" key="10">
    <source>
        <dbReference type="EMBL" id="AKQ01616.1"/>
    </source>
</evidence>
<evidence type="ECO:0000259" key="9">
    <source>
        <dbReference type="Pfam" id="PF00347"/>
    </source>
</evidence>
<dbReference type="PROSITE" id="PS00525">
    <property type="entry name" value="RIBOSOMAL_L6_1"/>
    <property type="match status" value="1"/>
</dbReference>
<dbReference type="PANTHER" id="PTHR11655:SF14">
    <property type="entry name" value="LARGE RIBOSOMAL SUBUNIT PROTEIN UL6M"/>
    <property type="match status" value="1"/>
</dbReference>
<reference evidence="10" key="1">
    <citation type="journal article" date="2015" name="ISME J.">
        <title>Aquifer environment selects for microbial species cohorts in sediment and groundwater.</title>
        <authorList>
            <person name="Hug L.A."/>
            <person name="Thomas B.C."/>
            <person name="Brown C.T."/>
            <person name="Frischkorn K.R."/>
            <person name="Williams K.H."/>
            <person name="Tringe S.G."/>
            <person name="Banfield J.F."/>
        </authorList>
    </citation>
    <scope>NUCLEOTIDE SEQUENCE</scope>
</reference>
<dbReference type="Gene3D" id="3.90.930.12">
    <property type="entry name" value="Ribosomal protein L6, alpha-beta domain"/>
    <property type="match status" value="2"/>
</dbReference>
<keyword evidence="5 6" id="KW-0687">Ribonucleoprotein</keyword>
<gene>
    <name evidence="6" type="primary">rplF</name>
</gene>
<feature type="domain" description="Large ribosomal subunit protein uL6 alpha-beta" evidence="9">
    <location>
        <begin position="90"/>
        <end position="164"/>
    </location>
</feature>
<comment type="similarity">
    <text evidence="1 6 7">Belongs to the universal ribosomal protein uL6 family.</text>
</comment>
<dbReference type="PIRSF" id="PIRSF002162">
    <property type="entry name" value="Ribosomal_L6"/>
    <property type="match status" value="1"/>
</dbReference>
<evidence type="ECO:0000256" key="4">
    <source>
        <dbReference type="ARBA" id="ARBA00022980"/>
    </source>
</evidence>
<dbReference type="EMBL" id="KT006971">
    <property type="protein sequence ID" value="AKQ01616.1"/>
    <property type="molecule type" value="Genomic_DNA"/>
</dbReference>
<evidence type="ECO:0000256" key="6">
    <source>
        <dbReference type="HAMAP-Rule" id="MF_01365"/>
    </source>
</evidence>
<dbReference type="AlphaFoldDB" id="A0A0H4T1X1"/>
<dbReference type="NCBIfam" id="TIGR03654">
    <property type="entry name" value="L6_bact"/>
    <property type="match status" value="1"/>
</dbReference>
<evidence type="ECO:0000256" key="7">
    <source>
        <dbReference type="RuleBase" id="RU003869"/>
    </source>
</evidence>
<dbReference type="SUPFAM" id="SSF56053">
    <property type="entry name" value="Ribosomal protein L6"/>
    <property type="match status" value="2"/>
</dbReference>